<keyword evidence="1" id="KW-0614">Plasmid</keyword>
<proteinExistence type="predicted"/>
<keyword evidence="2" id="KW-1185">Reference proteome</keyword>
<accession>A0A098GA02</accession>
<name>A0A098GA02_9GAMM</name>
<dbReference type="Proteomes" id="UP000032430">
    <property type="component" value="Plasmid II"/>
</dbReference>
<organism evidence="1 2">
    <name type="scientific">Legionella fallonii LLAP-10</name>
    <dbReference type="NCBI Taxonomy" id="1212491"/>
    <lineage>
        <taxon>Bacteria</taxon>
        <taxon>Pseudomonadati</taxon>
        <taxon>Pseudomonadota</taxon>
        <taxon>Gammaproteobacteria</taxon>
        <taxon>Legionellales</taxon>
        <taxon>Legionellaceae</taxon>
        <taxon>Legionella</taxon>
    </lineage>
</organism>
<dbReference type="KEGG" id="lfa:LFA_pA0211"/>
<evidence type="ECO:0000313" key="1">
    <source>
        <dbReference type="EMBL" id="CEG59309.1"/>
    </source>
</evidence>
<geneLocation type="plasmid" evidence="2">
    <name>LLAP10_pA</name>
</geneLocation>
<dbReference type="RefSeq" id="WP_172653509.1">
    <property type="nucleotide sequence ID" value="NZ_LN614828.1"/>
</dbReference>
<reference evidence="2" key="1">
    <citation type="submission" date="2014-09" db="EMBL/GenBank/DDBJ databases">
        <authorList>
            <person name="Gomez-Valero L."/>
        </authorList>
    </citation>
    <scope>NUCLEOTIDE SEQUENCE [LARGE SCALE GENOMIC DNA]</scope>
    <source>
        <strain evidence="2">ATCC700992</strain>
        <plasmid evidence="2">LLAP10_pA</plasmid>
    </source>
</reference>
<dbReference type="AlphaFoldDB" id="A0A098GA02"/>
<gene>
    <name evidence="1" type="ORF">LFA_pA0211</name>
</gene>
<sequence length="57" mass="6919">MDYLNLWEQLGDVSINDEDEIEEDFLHFKKGTNKFELWTWFDEKLPKGIAHELFKKS</sequence>
<protein>
    <submittedName>
        <fullName evidence="1">Uncharacterized protein</fullName>
    </submittedName>
</protein>
<evidence type="ECO:0000313" key="2">
    <source>
        <dbReference type="Proteomes" id="UP000032430"/>
    </source>
</evidence>
<dbReference type="HOGENOM" id="CLU_208320_0_0_6"/>
<dbReference type="EMBL" id="LN614828">
    <property type="protein sequence ID" value="CEG59309.1"/>
    <property type="molecule type" value="Genomic_DNA"/>
</dbReference>